<dbReference type="AlphaFoldDB" id="A0ABD2Z796"/>
<organism evidence="1 2">
    <name type="scientific">Cinchona calisaya</name>
    <dbReference type="NCBI Taxonomy" id="153742"/>
    <lineage>
        <taxon>Eukaryota</taxon>
        <taxon>Viridiplantae</taxon>
        <taxon>Streptophyta</taxon>
        <taxon>Embryophyta</taxon>
        <taxon>Tracheophyta</taxon>
        <taxon>Spermatophyta</taxon>
        <taxon>Magnoliopsida</taxon>
        <taxon>eudicotyledons</taxon>
        <taxon>Gunneridae</taxon>
        <taxon>Pentapetalae</taxon>
        <taxon>asterids</taxon>
        <taxon>lamiids</taxon>
        <taxon>Gentianales</taxon>
        <taxon>Rubiaceae</taxon>
        <taxon>Cinchonoideae</taxon>
        <taxon>Cinchoneae</taxon>
        <taxon>Cinchona</taxon>
    </lineage>
</organism>
<evidence type="ECO:0008006" key="3">
    <source>
        <dbReference type="Google" id="ProtNLM"/>
    </source>
</evidence>
<gene>
    <name evidence="1" type="ORF">ACH5RR_027423</name>
</gene>
<protein>
    <recommendedName>
        <fullName evidence="3">RNase H type-1 domain-containing protein</fullName>
    </recommendedName>
</protein>
<evidence type="ECO:0000313" key="1">
    <source>
        <dbReference type="EMBL" id="KAL3514706.1"/>
    </source>
</evidence>
<dbReference type="EMBL" id="JBJUIK010000011">
    <property type="protein sequence ID" value="KAL3514706.1"/>
    <property type="molecule type" value="Genomic_DNA"/>
</dbReference>
<name>A0ABD2Z796_9GENT</name>
<dbReference type="Proteomes" id="UP001630127">
    <property type="component" value="Unassembled WGS sequence"/>
</dbReference>
<evidence type="ECO:0000313" key="2">
    <source>
        <dbReference type="Proteomes" id="UP001630127"/>
    </source>
</evidence>
<keyword evidence="2" id="KW-1185">Reference proteome</keyword>
<comment type="caution">
    <text evidence="1">The sequence shown here is derived from an EMBL/GenBank/DDBJ whole genome shotgun (WGS) entry which is preliminary data.</text>
</comment>
<accession>A0ABD2Z796</accession>
<sequence>MLWHDLNLSNDLRVNCDDELNFWIRKGTTSSLKSSFFQYPLGDDFLFRCLLCKFQVVSIKHSFCEGNRCADFVANFVEYDSIPPELGKFLKDDVRRLAVPRVISVGCTS</sequence>
<proteinExistence type="predicted"/>
<reference evidence="1 2" key="1">
    <citation type="submission" date="2024-11" db="EMBL/GenBank/DDBJ databases">
        <title>A near-complete genome assembly of Cinchona calisaya.</title>
        <authorList>
            <person name="Lian D.C."/>
            <person name="Zhao X.W."/>
            <person name="Wei L."/>
        </authorList>
    </citation>
    <scope>NUCLEOTIDE SEQUENCE [LARGE SCALE GENOMIC DNA]</scope>
    <source>
        <tissue evidence="1">Nenye</tissue>
    </source>
</reference>